<reference evidence="1" key="1">
    <citation type="submission" date="2018-05" db="EMBL/GenBank/DDBJ databases">
        <authorList>
            <person name="Lanie J.A."/>
            <person name="Ng W.-L."/>
            <person name="Kazmierczak K.M."/>
            <person name="Andrzejewski T.M."/>
            <person name="Davidsen T.M."/>
            <person name="Wayne K.J."/>
            <person name="Tettelin H."/>
            <person name="Glass J.I."/>
            <person name="Rusch D."/>
            <person name="Podicherti R."/>
            <person name="Tsui H.-C.T."/>
            <person name="Winkler M.E."/>
        </authorList>
    </citation>
    <scope>NUCLEOTIDE SEQUENCE</scope>
</reference>
<sequence length="48" mass="5643">MSEITWTFNPYNREIWNKSKTRVMFVGADPNAAKKPELKKKIKKDMGN</sequence>
<dbReference type="EMBL" id="UINC01050852">
    <property type="protein sequence ID" value="SVB64311.1"/>
    <property type="molecule type" value="Genomic_DNA"/>
</dbReference>
<accession>A0A382FQS3</accession>
<evidence type="ECO:0000313" key="1">
    <source>
        <dbReference type="EMBL" id="SVB64311.1"/>
    </source>
</evidence>
<gene>
    <name evidence="1" type="ORF">METZ01_LOCUS217165</name>
</gene>
<dbReference type="AlphaFoldDB" id="A0A382FQS3"/>
<proteinExistence type="predicted"/>
<name>A0A382FQS3_9ZZZZ</name>
<protein>
    <submittedName>
        <fullName evidence="1">Uncharacterized protein</fullName>
    </submittedName>
</protein>
<organism evidence="1">
    <name type="scientific">marine metagenome</name>
    <dbReference type="NCBI Taxonomy" id="408172"/>
    <lineage>
        <taxon>unclassified sequences</taxon>
        <taxon>metagenomes</taxon>
        <taxon>ecological metagenomes</taxon>
    </lineage>
</organism>